<proteinExistence type="predicted"/>
<keyword evidence="1" id="KW-0732">Signal</keyword>
<feature type="chain" id="PRO_5046823684" evidence="1">
    <location>
        <begin position="25"/>
        <end position="551"/>
    </location>
</feature>
<dbReference type="SUPFAM" id="SSF53474">
    <property type="entry name" value="alpha/beta-Hydrolases"/>
    <property type="match status" value="1"/>
</dbReference>
<accession>A0ABT8IPC4</accession>
<evidence type="ECO:0000256" key="1">
    <source>
        <dbReference type="SAM" id="SignalP"/>
    </source>
</evidence>
<feature type="signal peptide" evidence="1">
    <location>
        <begin position="1"/>
        <end position="24"/>
    </location>
</feature>
<comment type="caution">
    <text evidence="2">The sequence shown here is derived from an EMBL/GenBank/DDBJ whole genome shotgun (WGS) entry which is preliminary data.</text>
</comment>
<evidence type="ECO:0000313" key="2">
    <source>
        <dbReference type="EMBL" id="MDN4594636.1"/>
    </source>
</evidence>
<name>A0ABT8IPC4_9BACL</name>
<organism evidence="2 3">
    <name type="scientific">Polycladomyces subterraneus</name>
    <dbReference type="NCBI Taxonomy" id="1016997"/>
    <lineage>
        <taxon>Bacteria</taxon>
        <taxon>Bacillati</taxon>
        <taxon>Bacillota</taxon>
        <taxon>Bacilli</taxon>
        <taxon>Bacillales</taxon>
        <taxon>Thermoactinomycetaceae</taxon>
        <taxon>Polycladomyces</taxon>
    </lineage>
</organism>
<evidence type="ECO:0000313" key="3">
    <source>
        <dbReference type="Proteomes" id="UP001174196"/>
    </source>
</evidence>
<dbReference type="RefSeq" id="WP_301239418.1">
    <property type="nucleotide sequence ID" value="NZ_JANRHH010000043.1"/>
</dbReference>
<gene>
    <name evidence="2" type="ORF">NWF35_12215</name>
</gene>
<dbReference type="EMBL" id="JANRHH010000043">
    <property type="protein sequence ID" value="MDN4594636.1"/>
    <property type="molecule type" value="Genomic_DNA"/>
</dbReference>
<dbReference type="Gene3D" id="3.40.50.1820">
    <property type="entry name" value="alpha/beta hydrolase"/>
    <property type="match status" value="1"/>
</dbReference>
<protein>
    <submittedName>
        <fullName evidence="2">Uncharacterized protein</fullName>
    </submittedName>
</protein>
<sequence length="551" mass="59743">MRHRKWFVFAALLMCILLVPGAPAVGKASVPPPVKMGQEGGVVSTTTDPPGTWYLGATPPNADPSKPPIVFVQGLNGTAESWWEDTVYHGHNDMYEDAYYAGYRTAFLQLWDASGNGGASMWDNGQLLAGLLRQISQYFGQPVNVVAHSKGGIDTQTALVYYGASPYVGKVITLASPHHGSHLADLAYSWYAGWLADLLGVKSDGVYVLQTGYMDQFRSDTDGRAEVSNNPFYTAAGTNWGPFPSALWTGGAYLSVHGSNDGLVNVWSTQLPYATHIFTENFDHDFIRTGTASFNRIEPLLRTGKTAMTVEPASHASATKNRVQAAAPPQQVVRGQSLPAGQTVTETVPVESGNAEVVFNVMTGHGGAQVTLESPTGQIYNSQSPQYFTGVDQGIFRNANINAFRIAQPAAGNWKVRIQNSVDDAYLMTVTYTTSSGLQYQIHPVKGKTVAYTVKVMPSASSARWDRWNVRVRVVPPSAQTATAMNQQRMEMRLVPSRQAGGFVGTLPVFTQTGVYNVTVDVSGWTPDGHPFARTWIESLYVPGQASSMKR</sequence>
<reference evidence="2" key="1">
    <citation type="submission" date="2022-08" db="EMBL/GenBank/DDBJ databases">
        <title>Polycladomyces zharkentsis sp. nov., a novel thermophilic CMC and starch-degrading bacterium isolated from a geothermal spring in Kazakhstan.</title>
        <authorList>
            <person name="Mashzhan A."/>
            <person name="Kistaubaeva A."/>
            <person name="Javier-Lopez R."/>
            <person name="Birkeland N.-K."/>
        </authorList>
    </citation>
    <scope>NUCLEOTIDE SEQUENCE</scope>
    <source>
        <strain evidence="2">KSR 13</strain>
    </source>
</reference>
<dbReference type="Proteomes" id="UP001174196">
    <property type="component" value="Unassembled WGS sequence"/>
</dbReference>
<dbReference type="InterPro" id="IPR029058">
    <property type="entry name" value="AB_hydrolase_fold"/>
</dbReference>
<keyword evidence="3" id="KW-1185">Reference proteome</keyword>